<accession>A0A0L7K8C7</accession>
<reference evidence="2 3" key="1">
    <citation type="submission" date="2006-03" db="EMBL/GenBank/DDBJ databases">
        <title>Annotation of Plasmodium falciparum HB3.</title>
        <authorList>
            <consortium name="The Broad Institute Genome Sequencing Platform"/>
            <person name="Volkman S.K."/>
            <person name="Neafsey D.E."/>
            <person name="Dash A.P."/>
            <person name="Chitnis C.E."/>
            <person name="Hartl D.L."/>
            <person name="Young S.K."/>
            <person name="Zeng Q."/>
            <person name="Koehrsen M."/>
            <person name="Alvarado L."/>
            <person name="Berlin A."/>
            <person name="Borenstein D."/>
            <person name="Chapman S.B."/>
            <person name="Chen Z."/>
            <person name="Engels R."/>
            <person name="Freedman E."/>
            <person name="Gellesch M."/>
            <person name="Goldberg J."/>
            <person name="Griggs A."/>
            <person name="Gujja S."/>
            <person name="Heilman E.R."/>
            <person name="Heiman D.I."/>
            <person name="Howarth C."/>
            <person name="Jen D."/>
            <person name="Larson L."/>
            <person name="Mehta T."/>
            <person name="Neiman D."/>
            <person name="Park D."/>
            <person name="Pearson M."/>
            <person name="Roberts A."/>
            <person name="Saif S."/>
            <person name="Shea T."/>
            <person name="Shenoy N."/>
            <person name="Sisk P."/>
            <person name="Stolte C."/>
            <person name="Sykes S."/>
            <person name="Walk T."/>
            <person name="White J."/>
            <person name="Yandava C."/>
            <person name="Haas B."/>
            <person name="Henn M.R."/>
            <person name="Nusbaum C."/>
            <person name="Birren B."/>
        </authorList>
    </citation>
    <scope>NUCLEOTIDE SEQUENCE [LARGE SCALE GENOMIC DNA]</scope>
    <source>
        <strain evidence="2">HB3</strain>
    </source>
</reference>
<dbReference type="AlphaFoldDB" id="A0A0L7K8C7"/>
<sequence length="380" mass="45838">MQNKEINEKKEENDKDRKTIESGRKVCINSKKRNYEELKENTINIKIMVKVLIYFTFVVVFFFHIKTLGFKKNSIIKQYNLFSFLTCYKDISIENRIRKKRNNKLCSNILNYNIYIPNNMKVSNINLKNNVFQIINFPLSTYNIISIDYGYNFMGLCILCKNKYIYEKVFSRHKNILYKKQFELPIKENVHLFYVVNFQNYIYNFFSFFHYLFEFIYNTNLLVIIGSNGSHMDEMVSDMGKHICLLMNEKRSIPTNNLSFDVYDESITFKNDNMYIKSRKDYIEKYNFSLNENSIGPSRQNEEDNTFNFSLKNVVTKVKDHNNTLFSKFYNKNYKNRKDSISACYLLNYFLKYYDNNKNEFFLPSKNVHYMYHIKGKKYT</sequence>
<gene>
    <name evidence="2" type="ORF">PFHG_01096</name>
</gene>
<keyword evidence="1" id="KW-0812">Transmembrane</keyword>
<evidence type="ECO:0000313" key="2">
    <source>
        <dbReference type="EMBL" id="KOB59340.1"/>
    </source>
</evidence>
<organism evidence="2 3">
    <name type="scientific">Plasmodium falciparum (isolate HB3)</name>
    <dbReference type="NCBI Taxonomy" id="137071"/>
    <lineage>
        <taxon>Eukaryota</taxon>
        <taxon>Sar</taxon>
        <taxon>Alveolata</taxon>
        <taxon>Apicomplexa</taxon>
        <taxon>Aconoidasida</taxon>
        <taxon>Haemosporida</taxon>
        <taxon>Plasmodiidae</taxon>
        <taxon>Plasmodium</taxon>
        <taxon>Plasmodium (Laverania)</taxon>
    </lineage>
</organism>
<dbReference type="EMBL" id="CH671935">
    <property type="protein sequence ID" value="KOB59340.1"/>
    <property type="molecule type" value="Genomic_DNA"/>
</dbReference>
<feature type="transmembrane region" description="Helical" evidence="1">
    <location>
        <begin position="47"/>
        <end position="65"/>
    </location>
</feature>
<reference evidence="3" key="2">
    <citation type="submission" date="2006-03" db="EMBL/GenBank/DDBJ databases">
        <title>The genome sequence of the Plasmodium falciparum HB3.</title>
        <authorList>
            <consortium name="The Broad Institute Genome Sequencing Platform"/>
            <person name="Birren B."/>
            <person name="Lander E."/>
            <person name="Galagan J."/>
            <person name="Nusbaum C."/>
            <person name="Devon K."/>
            <person name="Henn M."/>
            <person name="Jaffe D."/>
            <person name="Butler J."/>
            <person name="Alvarez P."/>
            <person name="Gnerre S."/>
            <person name="Grabherr M."/>
            <person name="Kleber M."/>
            <person name="Mauceli E."/>
            <person name="Brockman W."/>
            <person name="MacCallum I.A."/>
            <person name="Rounsley S."/>
            <person name="Young S."/>
            <person name="LaButti K."/>
            <person name="Pushparaj V."/>
            <person name="DeCaprio D."/>
            <person name="Crawford M."/>
            <person name="Koehrsen M."/>
            <person name="Engels R."/>
            <person name="Montgomery P."/>
            <person name="Pearson M."/>
            <person name="Howarth C."/>
            <person name="Larson L."/>
            <person name="Luoma S."/>
            <person name="White J."/>
            <person name="Kodira C."/>
            <person name="Zeng Q."/>
            <person name="Oleary S."/>
            <person name="Yandava C."/>
            <person name="Alvarado L."/>
            <person name="Wirth D."/>
            <person name="Volkman S."/>
            <person name="Hartl D."/>
        </authorList>
    </citation>
    <scope>NUCLEOTIDE SEQUENCE [LARGE SCALE GENOMIC DNA]</scope>
</reference>
<proteinExistence type="predicted"/>
<name>A0A0L7K8C7_PLAFX</name>
<evidence type="ECO:0000256" key="1">
    <source>
        <dbReference type="SAM" id="Phobius"/>
    </source>
</evidence>
<dbReference type="OrthoDB" id="371595at2759"/>
<keyword evidence="1" id="KW-0472">Membrane</keyword>
<evidence type="ECO:0000313" key="3">
    <source>
        <dbReference type="Proteomes" id="UP000054289"/>
    </source>
</evidence>
<keyword evidence="1" id="KW-1133">Transmembrane helix</keyword>
<protein>
    <submittedName>
        <fullName evidence="2">Uncharacterized protein</fullName>
    </submittedName>
</protein>
<dbReference type="KEGG" id="pfh:PFHG_01096"/>
<dbReference type="Proteomes" id="UP000054289">
    <property type="component" value="Unassembled WGS sequence"/>
</dbReference>